<evidence type="ECO:0000313" key="1">
    <source>
        <dbReference type="EMBL" id="KUM50461.1"/>
    </source>
</evidence>
<dbReference type="AlphaFoldDB" id="A0A101M3M8"/>
<sequence length="61" mass="6894">MLNGRKERVGFSRIGKRNRSRKYWIPARVGLIPLLSMGTERVNKMTCPGLSGNSVCYPDLL</sequence>
<protein>
    <submittedName>
        <fullName evidence="1">Uncharacterized protein</fullName>
    </submittedName>
</protein>
<proteinExistence type="predicted"/>
<geneLocation type="mitochondrion" evidence="1"/>
<reference evidence="1" key="1">
    <citation type="journal article" date="2015" name="Genome Biol. Evol.">
        <title>Organellar Genomes of White Spruce (Picea glauca): Assembly and Annotation.</title>
        <authorList>
            <person name="Jackman S.D."/>
            <person name="Warren R.L."/>
            <person name="Gibb E.A."/>
            <person name="Vandervalk B.P."/>
            <person name="Mohamadi H."/>
            <person name="Chu J."/>
            <person name="Raymond A."/>
            <person name="Pleasance S."/>
            <person name="Coope R."/>
            <person name="Wildung M.R."/>
            <person name="Ritland C.E."/>
            <person name="Bousquet J."/>
            <person name="Jones S.J."/>
            <person name="Bohlmann J."/>
            <person name="Birol I."/>
        </authorList>
    </citation>
    <scope>NUCLEOTIDE SEQUENCE [LARGE SCALE GENOMIC DNA]</scope>
    <source>
        <tissue evidence="1">Flushing bud</tissue>
    </source>
</reference>
<name>A0A101M3M8_PICGL</name>
<comment type="caution">
    <text evidence="1">The sequence shown here is derived from an EMBL/GenBank/DDBJ whole genome shotgun (WGS) entry which is preliminary data.</text>
</comment>
<keyword evidence="1" id="KW-0496">Mitochondrion</keyword>
<dbReference type="EMBL" id="LKAM01000001">
    <property type="protein sequence ID" value="KUM50461.1"/>
    <property type="molecule type" value="Genomic_DNA"/>
</dbReference>
<accession>A0A101M3M8</accession>
<organism evidence="1">
    <name type="scientific">Picea glauca</name>
    <name type="common">White spruce</name>
    <name type="synonym">Pinus glauca</name>
    <dbReference type="NCBI Taxonomy" id="3330"/>
    <lineage>
        <taxon>Eukaryota</taxon>
        <taxon>Viridiplantae</taxon>
        <taxon>Streptophyta</taxon>
        <taxon>Embryophyta</taxon>
        <taxon>Tracheophyta</taxon>
        <taxon>Spermatophyta</taxon>
        <taxon>Pinopsida</taxon>
        <taxon>Pinidae</taxon>
        <taxon>Conifers I</taxon>
        <taxon>Pinales</taxon>
        <taxon>Pinaceae</taxon>
        <taxon>Picea</taxon>
    </lineage>
</organism>
<gene>
    <name evidence="1" type="ORF">ABT39_MTgene304</name>
</gene>